<dbReference type="PANTHER" id="PTHR35299">
    <property type="entry name" value="RUBISCO ACCUMULATION FACTOR 1"/>
    <property type="match status" value="1"/>
</dbReference>
<dbReference type="GO" id="GO:0110102">
    <property type="term" value="P:ribulose bisphosphate carboxylase complex assembly"/>
    <property type="evidence" value="ECO:0007669"/>
    <property type="project" value="UniProtKB-ARBA"/>
</dbReference>
<sequence length="456" mass="49499">MALLSVATPLKAKHVPLLVATSRPSLILRRRLSLPKPASPRRCGRVYASMLPTPPPYPPPPGEQVYQPFRPPPSPLPAKYRSLGTAERLEILRDRLGLWHEYAPLISTLGHDGFTPPSIEEVTGISGVDQNRLIVAVQVRDSLVSSSFDPELLAFFDAGGGADLLYELRLLNAAQRAAAAYRVIEHRLDPKAAQELARAMKDFPRRRGDVGWDRFSAASPGDCLAYTHFRLSRETMSPAERMASLDRAVEAAETEEARKRIEEEIERASRQGEGGGVAAGEEAEELTVTVPVVRLRYGEVAEASTVALLPVCRAEEGEEGIAAAPGRCRAEGELGVMAAERGWARWVVLPGWGPVVAAGNGVAVEFVDGRVLPWRGSGGWEEAVLVVADRGRREVGAEDGYYLVGGEEEGRGKGLGVERGGKLMGKGVKEALGTVVLVVKPPREEEDDMLRDEDWD</sequence>
<reference evidence="5 6" key="1">
    <citation type="journal article" date="2019" name="Nat. Plants">
        <title>Genome sequencing of Musa balbisiana reveals subgenome evolution and function divergence in polyploid bananas.</title>
        <authorList>
            <person name="Yao X."/>
        </authorList>
    </citation>
    <scope>NUCLEOTIDE SEQUENCE [LARGE SCALE GENOMIC DNA]</scope>
    <source>
        <strain evidence="6">cv. DH-PKW</strain>
        <tissue evidence="5">Leaves</tissue>
    </source>
</reference>
<accession>A0A4V4H5I9</accession>
<protein>
    <recommendedName>
        <fullName evidence="7">Rubisco accumulation factor 1 C-terminal domain-containing protein</fullName>
    </recommendedName>
</protein>
<proteinExistence type="predicted"/>
<evidence type="ECO:0000259" key="4">
    <source>
        <dbReference type="Pfam" id="PF18579"/>
    </source>
</evidence>
<dbReference type="PANTHER" id="PTHR35299:SF3">
    <property type="entry name" value="RUBISCO ACCUMULATION FACTOR 1.2, CHLOROPLASTIC"/>
    <property type="match status" value="1"/>
</dbReference>
<gene>
    <name evidence="5" type="ORF">C4D60_Mb11t14960</name>
</gene>
<evidence type="ECO:0000259" key="3">
    <source>
        <dbReference type="Pfam" id="PF18578"/>
    </source>
</evidence>
<dbReference type="GO" id="GO:0009507">
    <property type="term" value="C:chloroplast"/>
    <property type="evidence" value="ECO:0007669"/>
    <property type="project" value="TreeGrafter"/>
</dbReference>
<dbReference type="InterPro" id="IPR041358">
    <property type="entry name" value="Raf1_N"/>
</dbReference>
<dbReference type="EMBL" id="PYDT01000007">
    <property type="protein sequence ID" value="THU56216.1"/>
    <property type="molecule type" value="Genomic_DNA"/>
</dbReference>
<dbReference type="InterPro" id="IPR040858">
    <property type="entry name" value="Raf1_C"/>
</dbReference>
<dbReference type="STRING" id="52838.A0A4V4H5I9"/>
<dbReference type="InterPro" id="IPR040781">
    <property type="entry name" value="Raf1_HTH"/>
</dbReference>
<evidence type="ECO:0008006" key="7">
    <source>
        <dbReference type="Google" id="ProtNLM"/>
    </source>
</evidence>
<evidence type="ECO:0000259" key="2">
    <source>
        <dbReference type="Pfam" id="PF18087"/>
    </source>
</evidence>
<dbReference type="Pfam" id="PF18087">
    <property type="entry name" value="RuBisCo_chap_C"/>
    <property type="match status" value="1"/>
</dbReference>
<dbReference type="Pfam" id="PF18579">
    <property type="entry name" value="Raf1_HTH"/>
    <property type="match status" value="1"/>
</dbReference>
<feature type="domain" description="Rubisco accumulation factor 1 alpha-helical" evidence="3">
    <location>
        <begin position="160"/>
        <end position="265"/>
    </location>
</feature>
<evidence type="ECO:0000313" key="6">
    <source>
        <dbReference type="Proteomes" id="UP000317650"/>
    </source>
</evidence>
<feature type="domain" description="Rubisco accumulation factor 1 C-terminal" evidence="2">
    <location>
        <begin position="290"/>
        <end position="443"/>
    </location>
</feature>
<dbReference type="AlphaFoldDB" id="A0A4V4H5I9"/>
<dbReference type="Proteomes" id="UP000317650">
    <property type="component" value="Chromosome 11"/>
</dbReference>
<comment type="caution">
    <text evidence="5">The sequence shown here is derived from an EMBL/GenBank/DDBJ whole genome shotgun (WGS) entry which is preliminary data.</text>
</comment>
<keyword evidence="1" id="KW-0143">Chaperone</keyword>
<dbReference type="Pfam" id="PF18578">
    <property type="entry name" value="Raf1_N"/>
    <property type="match status" value="1"/>
</dbReference>
<organism evidence="5 6">
    <name type="scientific">Musa balbisiana</name>
    <name type="common">Banana</name>
    <dbReference type="NCBI Taxonomy" id="52838"/>
    <lineage>
        <taxon>Eukaryota</taxon>
        <taxon>Viridiplantae</taxon>
        <taxon>Streptophyta</taxon>
        <taxon>Embryophyta</taxon>
        <taxon>Tracheophyta</taxon>
        <taxon>Spermatophyta</taxon>
        <taxon>Magnoliopsida</taxon>
        <taxon>Liliopsida</taxon>
        <taxon>Zingiberales</taxon>
        <taxon>Musaceae</taxon>
        <taxon>Musa</taxon>
    </lineage>
</organism>
<feature type="domain" description="Rubisco accumulation factor 1 helix turn helix" evidence="4">
    <location>
        <begin position="85"/>
        <end position="144"/>
    </location>
</feature>
<keyword evidence="6" id="KW-1185">Reference proteome</keyword>
<name>A0A4V4H5I9_MUSBA</name>
<evidence type="ECO:0000256" key="1">
    <source>
        <dbReference type="ARBA" id="ARBA00023186"/>
    </source>
</evidence>
<evidence type="ECO:0000313" key="5">
    <source>
        <dbReference type="EMBL" id="THU56216.1"/>
    </source>
</evidence>
<dbReference type="InterPro" id="IPR037494">
    <property type="entry name" value="RAF1"/>
</dbReference>